<dbReference type="Proteomes" id="UP000006876">
    <property type="component" value="Chromosome"/>
</dbReference>
<dbReference type="Pfam" id="PF04366">
    <property type="entry name" value="Ysc84"/>
    <property type="match status" value="1"/>
</dbReference>
<sequence length="215" mass="21913">MFFPGVPGRASNKKKERYMLDTFPKAGRAGVIAAMLGVAGLLFTGCTTTTAQSSATAAEKRQELDTAADATLSKLYQSSSQAKQLVERARGVLVFPGVLSASFIVGAQHGSGVLRVSGSDTGYYSITGGSIGLQAGAQSKAMVVLFMTDDALAKFRASSGWTVGADATVAVANVGVNGSIDTNTAQQPIVGFVLNNGGLMAGVSVDGSKISPLLL</sequence>
<dbReference type="CDD" id="cd11524">
    <property type="entry name" value="SYLF"/>
    <property type="match status" value="1"/>
</dbReference>
<evidence type="ECO:0000313" key="2">
    <source>
        <dbReference type="EMBL" id="ADP15513.1"/>
    </source>
</evidence>
<name>E3HIU2_ACHXA</name>
<dbReference type="InterPro" id="IPR007461">
    <property type="entry name" value="Ysc84_actin-binding"/>
</dbReference>
<dbReference type="STRING" id="762376.AXYL_02190"/>
<protein>
    <submittedName>
        <fullName evidence="2">Twin-arginine translocation pathway signal 1</fullName>
    </submittedName>
</protein>
<evidence type="ECO:0000313" key="3">
    <source>
        <dbReference type="Proteomes" id="UP000006876"/>
    </source>
</evidence>
<dbReference type="KEGG" id="axy:AXYL_02190"/>
<reference evidence="2 3" key="1">
    <citation type="journal article" date="2011" name="J. Bacteriol.">
        <title>Complete genome sequence of the haloaromatic acid-degrading bacterium Achromobacter xylosoxidans A8.</title>
        <authorList>
            <person name="Strnad H."/>
            <person name="Ridl J."/>
            <person name="Paces J."/>
            <person name="Kolar M."/>
            <person name="Vlcek C."/>
            <person name="Paces V."/>
        </authorList>
    </citation>
    <scope>NUCLEOTIDE SEQUENCE [LARGE SCALE GENOMIC DNA]</scope>
    <source>
        <strain evidence="2 3">A8</strain>
    </source>
</reference>
<dbReference type="EMBL" id="CP002287">
    <property type="protein sequence ID" value="ADP15513.1"/>
    <property type="molecule type" value="Genomic_DNA"/>
</dbReference>
<dbReference type="AlphaFoldDB" id="E3HIU2"/>
<gene>
    <name evidence="2" type="ordered locus">AXYL_02190</name>
</gene>
<evidence type="ECO:0000259" key="1">
    <source>
        <dbReference type="Pfam" id="PF04366"/>
    </source>
</evidence>
<proteinExistence type="predicted"/>
<dbReference type="eggNOG" id="COG2930">
    <property type="taxonomic scope" value="Bacteria"/>
</dbReference>
<dbReference type="HOGENOM" id="CLU_100983_0_0_4"/>
<accession>E3HIU2</accession>
<organism evidence="2 3">
    <name type="scientific">Achromobacter xylosoxidans (strain A8)</name>
    <dbReference type="NCBI Taxonomy" id="762376"/>
    <lineage>
        <taxon>Bacteria</taxon>
        <taxon>Pseudomonadati</taxon>
        <taxon>Pseudomonadota</taxon>
        <taxon>Betaproteobacteria</taxon>
        <taxon>Burkholderiales</taxon>
        <taxon>Alcaligenaceae</taxon>
        <taxon>Achromobacter</taxon>
    </lineage>
</organism>
<feature type="domain" description="Ysc84 actin-binding" evidence="1">
    <location>
        <begin position="127"/>
        <end position="211"/>
    </location>
</feature>